<reference evidence="2 3" key="1">
    <citation type="submission" date="2017-06" db="EMBL/GenBank/DDBJ databases">
        <authorList>
            <person name="Kim H.J."/>
            <person name="Triplett B.A."/>
        </authorList>
    </citation>
    <scope>NUCLEOTIDE SEQUENCE [LARGE SCALE GENOMIC DNA]</scope>
    <source>
        <strain evidence="2 3">DSM 18704</strain>
    </source>
</reference>
<keyword evidence="1" id="KW-0812">Transmembrane</keyword>
<keyword evidence="1" id="KW-1133">Transmembrane helix</keyword>
<dbReference type="Proteomes" id="UP000198356">
    <property type="component" value="Unassembled WGS sequence"/>
</dbReference>
<organism evidence="2 3">
    <name type="scientific">Granulicella rosea</name>
    <dbReference type="NCBI Taxonomy" id="474952"/>
    <lineage>
        <taxon>Bacteria</taxon>
        <taxon>Pseudomonadati</taxon>
        <taxon>Acidobacteriota</taxon>
        <taxon>Terriglobia</taxon>
        <taxon>Terriglobales</taxon>
        <taxon>Acidobacteriaceae</taxon>
        <taxon>Granulicella</taxon>
    </lineage>
</organism>
<feature type="transmembrane region" description="Helical" evidence="1">
    <location>
        <begin position="12"/>
        <end position="33"/>
    </location>
</feature>
<accession>A0A239ICM2</accession>
<evidence type="ECO:0000256" key="1">
    <source>
        <dbReference type="SAM" id="Phobius"/>
    </source>
</evidence>
<dbReference type="EMBL" id="FZOU01000003">
    <property type="protein sequence ID" value="SNS91162.1"/>
    <property type="molecule type" value="Genomic_DNA"/>
</dbReference>
<keyword evidence="1" id="KW-0472">Membrane</keyword>
<gene>
    <name evidence="2" type="ORF">SAMN05421770_10344</name>
</gene>
<dbReference type="RefSeq" id="WP_089408177.1">
    <property type="nucleotide sequence ID" value="NZ_FZOU01000003.1"/>
</dbReference>
<feature type="transmembrane region" description="Helical" evidence="1">
    <location>
        <begin position="45"/>
        <end position="67"/>
    </location>
</feature>
<evidence type="ECO:0000313" key="2">
    <source>
        <dbReference type="EMBL" id="SNS91162.1"/>
    </source>
</evidence>
<proteinExistence type="predicted"/>
<keyword evidence="3" id="KW-1185">Reference proteome</keyword>
<name>A0A239ICM2_9BACT</name>
<evidence type="ECO:0000313" key="3">
    <source>
        <dbReference type="Proteomes" id="UP000198356"/>
    </source>
</evidence>
<protein>
    <submittedName>
        <fullName evidence="2">Uncharacterized protein</fullName>
    </submittedName>
</protein>
<dbReference type="AlphaFoldDB" id="A0A239ICM2"/>
<dbReference type="OrthoDB" id="122126at2"/>
<sequence>MQNDTRKLLTTGTAIFLTGLTAGLLMLFAFGGVERRQGPHTTAGWLALMVAMGCLPTGSLTLLLGFAKLAGDQKRDSSRLEDWP</sequence>